<organism evidence="1">
    <name type="scientific">Aphanomyces astaci</name>
    <name type="common">Crayfish plague agent</name>
    <dbReference type="NCBI Taxonomy" id="112090"/>
    <lineage>
        <taxon>Eukaryota</taxon>
        <taxon>Sar</taxon>
        <taxon>Stramenopiles</taxon>
        <taxon>Oomycota</taxon>
        <taxon>Saprolegniomycetes</taxon>
        <taxon>Saprolegniales</taxon>
        <taxon>Verrucalvaceae</taxon>
        <taxon>Aphanomyces</taxon>
    </lineage>
</organism>
<sequence length="145" mass="16773">MRLLLRSPTETDNMWACLAHEMFDAALEPCNRPGRFDFLHFRPNPSSSAARIAKVSPLWNDYLQLFHRVVAVATHLQADVWNRAQYRVLPVGYCFYHMQLVPPMLVVLWTITAGVMRPLWIYLNKVKYEGTAHTSVPAMLELVFL</sequence>
<protein>
    <submittedName>
        <fullName evidence="1">Uncharacterized protein</fullName>
    </submittedName>
</protein>
<dbReference type="RefSeq" id="XP_009835086.1">
    <property type="nucleotide sequence ID" value="XM_009836784.1"/>
</dbReference>
<proteinExistence type="predicted"/>
<accession>W4G6W9</accession>
<gene>
    <name evidence="1" type="ORF">H257_10293</name>
</gene>
<dbReference type="AlphaFoldDB" id="W4G6W9"/>
<dbReference type="VEuPathDB" id="FungiDB:H257_10293"/>
<evidence type="ECO:0000313" key="1">
    <source>
        <dbReference type="EMBL" id="ETV75452.1"/>
    </source>
</evidence>
<reference evidence="1" key="1">
    <citation type="submission" date="2013-12" db="EMBL/GenBank/DDBJ databases">
        <title>The Genome Sequence of Aphanomyces astaci APO3.</title>
        <authorList>
            <consortium name="The Broad Institute Genomics Platform"/>
            <person name="Russ C."/>
            <person name="Tyler B."/>
            <person name="van West P."/>
            <person name="Dieguez-Uribeondo J."/>
            <person name="Young S.K."/>
            <person name="Zeng Q."/>
            <person name="Gargeya S."/>
            <person name="Fitzgerald M."/>
            <person name="Abouelleil A."/>
            <person name="Alvarado L."/>
            <person name="Chapman S.B."/>
            <person name="Gainer-Dewar J."/>
            <person name="Goldberg J."/>
            <person name="Griggs A."/>
            <person name="Gujja S."/>
            <person name="Hansen M."/>
            <person name="Howarth C."/>
            <person name="Imamovic A."/>
            <person name="Ireland A."/>
            <person name="Larimer J."/>
            <person name="McCowan C."/>
            <person name="Murphy C."/>
            <person name="Pearson M."/>
            <person name="Poon T.W."/>
            <person name="Priest M."/>
            <person name="Roberts A."/>
            <person name="Saif S."/>
            <person name="Shea T."/>
            <person name="Sykes S."/>
            <person name="Wortman J."/>
            <person name="Nusbaum C."/>
            <person name="Birren B."/>
        </authorList>
    </citation>
    <scope>NUCLEOTIDE SEQUENCE [LARGE SCALE GENOMIC DNA]</scope>
    <source>
        <strain evidence="1">APO3</strain>
    </source>
</reference>
<dbReference type="EMBL" id="KI913140">
    <property type="protein sequence ID" value="ETV75452.1"/>
    <property type="molecule type" value="Genomic_DNA"/>
</dbReference>
<name>W4G6W9_APHAT</name>
<dbReference type="GeneID" id="20812289"/>